<accession>A0A816MBA4</accession>
<sequence>MSSWYSFKTFEIFLANFYYHTFVDGRTDFIVVVVVKKIKFLTSNIYFIFFPRPSYYLKEPNRWSISR</sequence>
<protein>
    <submittedName>
        <fullName evidence="1">Uncharacterized protein</fullName>
    </submittedName>
</protein>
<dbReference type="Proteomes" id="UP000663887">
    <property type="component" value="Unassembled WGS sequence"/>
</dbReference>
<dbReference type="EMBL" id="CAJNRG010000094">
    <property type="protein sequence ID" value="CAF1972823.1"/>
    <property type="molecule type" value="Genomic_DNA"/>
</dbReference>
<reference evidence="1" key="1">
    <citation type="submission" date="2021-02" db="EMBL/GenBank/DDBJ databases">
        <authorList>
            <person name="Nowell W R."/>
        </authorList>
    </citation>
    <scope>NUCLEOTIDE SEQUENCE</scope>
</reference>
<comment type="caution">
    <text evidence="1">The sequence shown here is derived from an EMBL/GenBank/DDBJ whole genome shotgun (WGS) entry which is preliminary data.</text>
</comment>
<name>A0A816MBA4_9BILA</name>
<evidence type="ECO:0000313" key="2">
    <source>
        <dbReference type="Proteomes" id="UP000663887"/>
    </source>
</evidence>
<proteinExistence type="predicted"/>
<evidence type="ECO:0000313" key="1">
    <source>
        <dbReference type="EMBL" id="CAF1972823.1"/>
    </source>
</evidence>
<gene>
    <name evidence="1" type="ORF">XDN619_LOCUS1971</name>
</gene>
<dbReference type="AlphaFoldDB" id="A0A816MBA4"/>
<organism evidence="1 2">
    <name type="scientific">Rotaria magnacalcarata</name>
    <dbReference type="NCBI Taxonomy" id="392030"/>
    <lineage>
        <taxon>Eukaryota</taxon>
        <taxon>Metazoa</taxon>
        <taxon>Spiralia</taxon>
        <taxon>Gnathifera</taxon>
        <taxon>Rotifera</taxon>
        <taxon>Eurotatoria</taxon>
        <taxon>Bdelloidea</taxon>
        <taxon>Philodinida</taxon>
        <taxon>Philodinidae</taxon>
        <taxon>Rotaria</taxon>
    </lineage>
</organism>